<dbReference type="PROSITE" id="PS50893">
    <property type="entry name" value="ABC_TRANSPORTER_2"/>
    <property type="match status" value="1"/>
</dbReference>
<dbReference type="SUPFAM" id="SSF90123">
    <property type="entry name" value="ABC transporter transmembrane region"/>
    <property type="match status" value="1"/>
</dbReference>
<keyword evidence="3" id="KW-1003">Cell membrane</keyword>
<reference evidence="12 13" key="1">
    <citation type="submission" date="2016-04" db="EMBL/GenBank/DDBJ databases">
        <title>High quality genome of the nematocidal Bacillus thuringiensis MYBT18246.</title>
        <authorList>
            <person name="Hollensteiner J."/>
            <person name="Poehlein A."/>
            <person name="Sproeer C."/>
            <person name="Bunk B."/>
            <person name="Rosenstiel P."/>
            <person name="Schulenburg H."/>
            <person name="Liesegang H."/>
        </authorList>
    </citation>
    <scope>NUCLEOTIDE SEQUENCE [LARGE SCALE GENOMIC DNA]</scope>
    <source>
        <strain evidence="12 13">MYBT18246</strain>
        <plasmid evidence="12 13">p101287</plasmid>
    </source>
</reference>
<evidence type="ECO:0000256" key="5">
    <source>
        <dbReference type="ARBA" id="ARBA00022741"/>
    </source>
</evidence>
<dbReference type="InterPro" id="IPR036640">
    <property type="entry name" value="ABC1_TM_sf"/>
</dbReference>
<evidence type="ECO:0000256" key="9">
    <source>
        <dbReference type="SAM" id="Phobius"/>
    </source>
</evidence>
<keyword evidence="5" id="KW-0547">Nucleotide-binding</keyword>
<accession>A0A9W3SJ30</accession>
<keyword evidence="2" id="KW-0813">Transport</keyword>
<evidence type="ECO:0000256" key="8">
    <source>
        <dbReference type="ARBA" id="ARBA00023136"/>
    </source>
</evidence>
<feature type="transmembrane region" description="Helical" evidence="9">
    <location>
        <begin position="253"/>
        <end position="275"/>
    </location>
</feature>
<dbReference type="InterPro" id="IPR017871">
    <property type="entry name" value="ABC_transporter-like_CS"/>
</dbReference>
<geneLocation type="plasmid" evidence="12 13">
    <name>p101287</name>
</geneLocation>
<dbReference type="Gene3D" id="3.40.50.300">
    <property type="entry name" value="P-loop containing nucleotide triphosphate hydrolases"/>
    <property type="match status" value="1"/>
</dbReference>
<evidence type="ECO:0000256" key="1">
    <source>
        <dbReference type="ARBA" id="ARBA00004651"/>
    </source>
</evidence>
<dbReference type="InterPro" id="IPR003439">
    <property type="entry name" value="ABC_transporter-like_ATP-bd"/>
</dbReference>
<dbReference type="InterPro" id="IPR039421">
    <property type="entry name" value="Type_1_exporter"/>
</dbReference>
<dbReference type="PROSITE" id="PS50929">
    <property type="entry name" value="ABC_TM1F"/>
    <property type="match status" value="1"/>
</dbReference>
<feature type="transmembrane region" description="Helical" evidence="9">
    <location>
        <begin position="174"/>
        <end position="193"/>
    </location>
</feature>
<dbReference type="GO" id="GO:0005886">
    <property type="term" value="C:plasma membrane"/>
    <property type="evidence" value="ECO:0007669"/>
    <property type="project" value="UniProtKB-SubCell"/>
</dbReference>
<dbReference type="Pfam" id="PF00664">
    <property type="entry name" value="ABC_membrane"/>
    <property type="match status" value="1"/>
</dbReference>
<dbReference type="InterPro" id="IPR011527">
    <property type="entry name" value="ABC1_TM_dom"/>
</dbReference>
<dbReference type="PANTHER" id="PTHR43394:SF1">
    <property type="entry name" value="ATP-BINDING CASSETTE SUB-FAMILY B MEMBER 10, MITOCHONDRIAL"/>
    <property type="match status" value="1"/>
</dbReference>
<evidence type="ECO:0000313" key="12">
    <source>
        <dbReference type="EMBL" id="ANS52326.1"/>
    </source>
</evidence>
<feature type="domain" description="ABC transmembrane type-1" evidence="11">
    <location>
        <begin position="34"/>
        <end position="316"/>
    </location>
</feature>
<organism evidence="12 13">
    <name type="scientific">Bacillus thuringiensis</name>
    <dbReference type="NCBI Taxonomy" id="1428"/>
    <lineage>
        <taxon>Bacteria</taxon>
        <taxon>Bacillati</taxon>
        <taxon>Bacillota</taxon>
        <taxon>Bacilli</taxon>
        <taxon>Bacillales</taxon>
        <taxon>Bacillaceae</taxon>
        <taxon>Bacillus</taxon>
        <taxon>Bacillus cereus group</taxon>
    </lineage>
</organism>
<dbReference type="GO" id="GO:0016887">
    <property type="term" value="F:ATP hydrolysis activity"/>
    <property type="evidence" value="ECO:0007669"/>
    <property type="project" value="InterPro"/>
</dbReference>
<keyword evidence="6" id="KW-0067">ATP-binding</keyword>
<dbReference type="Gene3D" id="1.20.1560.10">
    <property type="entry name" value="ABC transporter type 1, transmembrane domain"/>
    <property type="match status" value="1"/>
</dbReference>
<proteinExistence type="predicted"/>
<evidence type="ECO:0000256" key="6">
    <source>
        <dbReference type="ARBA" id="ARBA00022840"/>
    </source>
</evidence>
<evidence type="ECO:0000259" key="11">
    <source>
        <dbReference type="PROSITE" id="PS50929"/>
    </source>
</evidence>
<keyword evidence="12" id="KW-0614">Plasmid</keyword>
<dbReference type="AlphaFoldDB" id="A0A9W3SJ30"/>
<keyword evidence="8 9" id="KW-0472">Membrane</keyword>
<dbReference type="FunFam" id="1.20.1560.10:FF:000040">
    <property type="entry name" value="Multidrug ABC transporter ATP-binding protein"/>
    <property type="match status" value="1"/>
</dbReference>
<dbReference type="InterPro" id="IPR003593">
    <property type="entry name" value="AAA+_ATPase"/>
</dbReference>
<evidence type="ECO:0000256" key="3">
    <source>
        <dbReference type="ARBA" id="ARBA00022475"/>
    </source>
</evidence>
<feature type="transmembrane region" description="Helical" evidence="9">
    <location>
        <begin position="151"/>
        <end position="168"/>
    </location>
</feature>
<dbReference type="SUPFAM" id="SSF52540">
    <property type="entry name" value="P-loop containing nucleoside triphosphate hydrolases"/>
    <property type="match status" value="1"/>
</dbReference>
<keyword evidence="4 9" id="KW-0812">Transmembrane</keyword>
<dbReference type="Pfam" id="PF00005">
    <property type="entry name" value="ABC_tran"/>
    <property type="match status" value="1"/>
</dbReference>
<dbReference type="GO" id="GO:0015421">
    <property type="term" value="F:ABC-type oligopeptide transporter activity"/>
    <property type="evidence" value="ECO:0007669"/>
    <property type="project" value="TreeGrafter"/>
</dbReference>
<protein>
    <submittedName>
        <fullName evidence="12">Multidrug ABC transporter</fullName>
    </submittedName>
</protein>
<evidence type="ECO:0000259" key="10">
    <source>
        <dbReference type="PROSITE" id="PS50893"/>
    </source>
</evidence>
<dbReference type="PROSITE" id="PS00211">
    <property type="entry name" value="ABC_TRANSPORTER_1"/>
    <property type="match status" value="1"/>
</dbReference>
<feature type="domain" description="ABC transporter" evidence="10">
    <location>
        <begin position="350"/>
        <end position="585"/>
    </location>
</feature>
<dbReference type="InterPro" id="IPR027417">
    <property type="entry name" value="P-loop_NTPase"/>
</dbReference>
<keyword evidence="7 9" id="KW-1133">Transmembrane helix</keyword>
<evidence type="ECO:0000256" key="4">
    <source>
        <dbReference type="ARBA" id="ARBA00022692"/>
    </source>
</evidence>
<feature type="transmembrane region" description="Helical" evidence="9">
    <location>
        <begin position="69"/>
        <end position="94"/>
    </location>
</feature>
<evidence type="ECO:0000256" key="7">
    <source>
        <dbReference type="ARBA" id="ARBA00022989"/>
    </source>
</evidence>
<dbReference type="GO" id="GO:0005524">
    <property type="term" value="F:ATP binding"/>
    <property type="evidence" value="ECO:0007669"/>
    <property type="project" value="UniProtKB-KW"/>
</dbReference>
<feature type="transmembrane region" description="Helical" evidence="9">
    <location>
        <begin position="287"/>
        <end position="315"/>
    </location>
</feature>
<dbReference type="EMBL" id="CP015356">
    <property type="protein sequence ID" value="ANS52326.1"/>
    <property type="molecule type" value="Genomic_DNA"/>
</dbReference>
<gene>
    <name evidence="12" type="ORF">BT246_70350</name>
</gene>
<dbReference type="FunFam" id="3.40.50.300:FF:000221">
    <property type="entry name" value="Multidrug ABC transporter ATP-binding protein"/>
    <property type="match status" value="1"/>
</dbReference>
<dbReference type="CDD" id="cd18548">
    <property type="entry name" value="ABC_6TM_Tm287_like"/>
    <property type="match status" value="1"/>
</dbReference>
<dbReference type="SMART" id="SM00382">
    <property type="entry name" value="AAA"/>
    <property type="match status" value="1"/>
</dbReference>
<comment type="subcellular location">
    <subcellularLocation>
        <location evidence="1">Cell membrane</location>
        <topology evidence="1">Multi-pass membrane protein</topology>
    </subcellularLocation>
</comment>
<dbReference type="PANTHER" id="PTHR43394">
    <property type="entry name" value="ATP-DEPENDENT PERMEASE MDL1, MITOCHONDRIAL"/>
    <property type="match status" value="1"/>
</dbReference>
<feature type="transmembrane region" description="Helical" evidence="9">
    <location>
        <begin position="29"/>
        <end position="49"/>
    </location>
</feature>
<name>A0A9W3SJ30_BACTU</name>
<evidence type="ECO:0000313" key="13">
    <source>
        <dbReference type="Proteomes" id="UP000092743"/>
    </source>
</evidence>
<evidence type="ECO:0000256" key="2">
    <source>
        <dbReference type="ARBA" id="ARBA00022448"/>
    </source>
</evidence>
<dbReference type="Proteomes" id="UP000092743">
    <property type="component" value="Plasmid p101287"/>
</dbReference>
<sequence length="599" mass="66503">MISLYIVYLDGKGRNMRPLYNLLQYVKPYMFMAIIGPLLMILEVSMDLIQPTIMQRIIDIGIANKDFHYVIKMGLLVIAAAAIGLVSGLGCMVYSTKTAVNFATDIRKDVFEKIETFSSKNRDSFGIGKLLTIVTNDITTIQSAMKMTLRVLVRGPLLCIGSIILVFITARGLFQILMVVMPILLLIIVLISTQASRSFRRTQEALDKVNTKLQENLSGIRVIKAYARQKYEISQFENVNENLTKINIRAVQIISLMMPMILMIVNGGIVAALWIGGEKVFTNTIQVGAILAFINYLNIILTSLISISIVFTLLVRAITSADRVQQILHTEADIINNINPYNPEQVNGNIEFKQVSYSYTKNNEYVLKNVSFNVRKGEIVGVIGATGSGKSTLAKLLPRLYDVDQGEICIDGVNIKKYDLHKLRASIGFVPQKSLLFSGSIEENLHYGKEDANYDELEMATTSSCAIEFINTFENKYQFKLAQGATNLSGGQKQRLSIARALVRKPSILILDSSTSAVDANAEAMIQKSLRKEHQGTTIFLIASKISSILDADKILVLDNGELVGNGTHDTLLETCKVYQEIYISQGGHLQQRGGIHHE</sequence>